<evidence type="ECO:0000256" key="3">
    <source>
        <dbReference type="ARBA" id="ARBA00012556"/>
    </source>
</evidence>
<dbReference type="PANTHER" id="PTHR34983:SF1">
    <property type="entry name" value="ARABINOGALACTAN ENDO-BETA-1,4-GALACTANASE A"/>
    <property type="match status" value="1"/>
</dbReference>
<dbReference type="AlphaFoldDB" id="A0A2W2CW03"/>
<gene>
    <name evidence="7" type="ORF">C1I99_04225</name>
</gene>
<dbReference type="SUPFAM" id="SSF49785">
    <property type="entry name" value="Galactose-binding domain-like"/>
    <property type="match status" value="1"/>
</dbReference>
<accession>A0A2W2CW03</accession>
<dbReference type="Gene3D" id="2.60.120.260">
    <property type="entry name" value="Galactose-binding domain-like"/>
    <property type="match status" value="1"/>
</dbReference>
<feature type="signal peptide" evidence="6">
    <location>
        <begin position="1"/>
        <end position="30"/>
    </location>
</feature>
<dbReference type="InterPro" id="IPR006311">
    <property type="entry name" value="TAT_signal"/>
</dbReference>
<dbReference type="PANTHER" id="PTHR34983">
    <property type="entry name" value="ARABINOGALACTAN ENDO-BETA-1,4-GALACTANASE A"/>
    <property type="match status" value="1"/>
</dbReference>
<dbReference type="EC" id="3.2.1.89" evidence="3 6"/>
<name>A0A2W2CW03_9ACTN</name>
<keyword evidence="6" id="KW-0732">Signal</keyword>
<dbReference type="InterPro" id="IPR008979">
    <property type="entry name" value="Galactose-bd-like_sf"/>
</dbReference>
<dbReference type="Gene3D" id="3.20.20.80">
    <property type="entry name" value="Glycosidases"/>
    <property type="match status" value="1"/>
</dbReference>
<evidence type="ECO:0000256" key="4">
    <source>
        <dbReference type="ARBA" id="ARBA00022801"/>
    </source>
</evidence>
<comment type="caution">
    <text evidence="7">The sequence shown here is derived from an EMBL/GenBank/DDBJ whole genome shotgun (WGS) entry which is preliminary data.</text>
</comment>
<keyword evidence="5 6" id="KW-0326">Glycosidase</keyword>
<evidence type="ECO:0000313" key="7">
    <source>
        <dbReference type="EMBL" id="PZG02101.1"/>
    </source>
</evidence>
<dbReference type="OrthoDB" id="3981930at2"/>
<evidence type="ECO:0000256" key="2">
    <source>
        <dbReference type="ARBA" id="ARBA00010687"/>
    </source>
</evidence>
<comment type="catalytic activity">
    <reaction evidence="1 6">
        <text>The enzyme specifically hydrolyzes (1-&gt;4)-beta-D-galactosidic linkages in type I arabinogalactans.</text>
        <dbReference type="EC" id="3.2.1.89"/>
    </reaction>
</comment>
<keyword evidence="4 6" id="KW-0378">Hydrolase</keyword>
<feature type="chain" id="PRO_5015796304" description="Arabinogalactan endo-beta-1,4-galactanase" evidence="6">
    <location>
        <begin position="31"/>
        <end position="526"/>
    </location>
</feature>
<dbReference type="SUPFAM" id="SSF51445">
    <property type="entry name" value="(Trans)glycosidases"/>
    <property type="match status" value="1"/>
</dbReference>
<evidence type="ECO:0000313" key="8">
    <source>
        <dbReference type="Proteomes" id="UP000248749"/>
    </source>
</evidence>
<dbReference type="Pfam" id="PF07745">
    <property type="entry name" value="Glyco_hydro_53"/>
    <property type="match status" value="1"/>
</dbReference>
<comment type="similarity">
    <text evidence="2 6">Belongs to the glycosyl hydrolase 53 family.</text>
</comment>
<evidence type="ECO:0000256" key="6">
    <source>
        <dbReference type="RuleBase" id="RU361192"/>
    </source>
</evidence>
<dbReference type="GO" id="GO:0045490">
    <property type="term" value="P:pectin catabolic process"/>
    <property type="evidence" value="ECO:0007669"/>
    <property type="project" value="TreeGrafter"/>
</dbReference>
<sequence>MTGRLFRRTFAVLAAALVTAAVLPPAHAQAAPTVVNPGFEANGRTQTPSAWEEWSGAGQTSASYTEPGGRSGSYRLAHWASSAYQVETYQYFSNVPNGSYTLRVWVRSSGGQNAAYIALRNCGASPEPRTNIPQTSGSTWVQISVTATVSAGQCTISFVSNANAGNWINFDDVELVSSGGGGSGLVQIKGGDVSTLAKNEAFGGVYYDANGNRVDPLVLLRDSGMNYARLKVWVNPPDGFNNKSRVLEMARRIKGLGMGLIIDFHYSDSWADPGQQTKPAAWRNLSFSQLRTAVYNHTYDVLSGLAAQGTPADIAQIGNETTNGMLWPDGHTDNWNNLAQLLTAGANAAKAVSSSTRVMLHLDRGGNNSTYRWWFDNATSRGVPFDIIGASYYCYWHGSLAELQNNLNDVSARYGKPVMVMETAYGFTLAQNDSTGNIFESTHQQRCGYPATPAGQAQQLRDVFRVVANVPNGRGLGVFYWEPTWTAVRGSGWDPYDPNSGNAWENQALFDYQSRPLPAISVYSEF</sequence>
<dbReference type="RefSeq" id="WP_111132820.1">
    <property type="nucleotide sequence ID" value="NZ_POUB01000014.1"/>
</dbReference>
<organism evidence="7 8">
    <name type="scientific">Micromonospora deserti</name>
    <dbReference type="NCBI Taxonomy" id="2070366"/>
    <lineage>
        <taxon>Bacteria</taxon>
        <taxon>Bacillati</taxon>
        <taxon>Actinomycetota</taxon>
        <taxon>Actinomycetes</taxon>
        <taxon>Micromonosporales</taxon>
        <taxon>Micromonosporaceae</taxon>
        <taxon>Micromonospora</taxon>
    </lineage>
</organism>
<evidence type="ECO:0000256" key="5">
    <source>
        <dbReference type="ARBA" id="ARBA00023295"/>
    </source>
</evidence>
<keyword evidence="8" id="KW-1185">Reference proteome</keyword>
<dbReference type="GO" id="GO:0031218">
    <property type="term" value="F:arabinogalactan endo-1,4-beta-galactosidase activity"/>
    <property type="evidence" value="ECO:0007669"/>
    <property type="project" value="UniProtKB-EC"/>
</dbReference>
<protein>
    <recommendedName>
        <fullName evidence="3 6">Arabinogalactan endo-beta-1,4-galactanase</fullName>
        <ecNumber evidence="3 6">3.2.1.89</ecNumber>
    </recommendedName>
</protein>
<dbReference type="EMBL" id="POUB01000014">
    <property type="protein sequence ID" value="PZG02101.1"/>
    <property type="molecule type" value="Genomic_DNA"/>
</dbReference>
<dbReference type="InterPro" id="IPR011683">
    <property type="entry name" value="Glyco_hydro_53"/>
</dbReference>
<reference evidence="7 8" key="1">
    <citation type="submission" date="2018-01" db="EMBL/GenBank/DDBJ databases">
        <title>Draft genome sequence of Salinispora sp. 13K206.</title>
        <authorList>
            <person name="Sahin N."/>
            <person name="Saygin H."/>
            <person name="Ay H."/>
        </authorList>
    </citation>
    <scope>NUCLEOTIDE SEQUENCE [LARGE SCALE GENOMIC DNA]</scope>
    <source>
        <strain evidence="7 8">13K206</strain>
    </source>
</reference>
<dbReference type="InterPro" id="IPR017853">
    <property type="entry name" value="GH"/>
</dbReference>
<proteinExistence type="inferred from homology"/>
<evidence type="ECO:0000256" key="1">
    <source>
        <dbReference type="ARBA" id="ARBA00001695"/>
    </source>
</evidence>
<dbReference type="GO" id="GO:0015926">
    <property type="term" value="F:glucosidase activity"/>
    <property type="evidence" value="ECO:0007669"/>
    <property type="project" value="InterPro"/>
</dbReference>
<dbReference type="Proteomes" id="UP000248749">
    <property type="component" value="Unassembled WGS sequence"/>
</dbReference>
<dbReference type="PROSITE" id="PS51318">
    <property type="entry name" value="TAT"/>
    <property type="match status" value="1"/>
</dbReference>